<evidence type="ECO:0000313" key="5">
    <source>
        <dbReference type="Proteomes" id="UP000267418"/>
    </source>
</evidence>
<dbReference type="Pfam" id="PF06742">
    <property type="entry name" value="DUF1214"/>
    <property type="match status" value="1"/>
</dbReference>
<dbReference type="Gene3D" id="2.60.40.1610">
    <property type="entry name" value="Domain of unknown function DUF1254"/>
    <property type="match status" value="1"/>
</dbReference>
<dbReference type="OrthoDB" id="104565at2"/>
<sequence length="462" mass="50412">MNAPDPDLAVVLARKALARSVGLAAFVYGYPLTETYRTCAMQTAPQAERRAGASHGSDVRAPLNTLHHAPRPSTHEDRDVVTPANDLLYTIAWVHLAHGPMLLTVPASSRHPGRYFVLPLYDAYTENFENLGPRNCNPDGETVVLVGPGGTVPESLAGHRVVHCPTDLVWLIGRILVGDESDWLAARALQSEIRLAPAPGTVLQGRPSAVEHWDGPLVDAMAAAFENGEPAAQVAQRFFTNMCRELAEAPGRVEDRALVAWFGQAGLRPDAAFSWDSLDEPAREGLIEGFAEGVQLVGAAGRNRRPKPWSMAPATGRYGNEFLGRARTAYLGLGALATSEAVYAAAHYDAKQEPLDGKRSYTMRFEADDLPPADAFWSVTLYDADRFLYPNEIKRHAIGDRTPGLKHGADGGLEIHMSHTRPSDAANWLPAPAGRFYLILRMYYPREGVQSWRVPALQAQES</sequence>
<dbReference type="InterPro" id="IPR010621">
    <property type="entry name" value="DUF1214"/>
</dbReference>
<evidence type="ECO:0000259" key="2">
    <source>
        <dbReference type="Pfam" id="PF06742"/>
    </source>
</evidence>
<feature type="domain" description="DUF1254" evidence="3">
    <location>
        <begin position="64"/>
        <end position="197"/>
    </location>
</feature>
<gene>
    <name evidence="4" type="ORF">EJP69_23440</name>
</gene>
<keyword evidence="5" id="KW-1185">Reference proteome</keyword>
<organism evidence="4 5">
    <name type="scientific">Variovorax gossypii</name>
    <dbReference type="NCBI Taxonomy" id="1679495"/>
    <lineage>
        <taxon>Bacteria</taxon>
        <taxon>Pseudomonadati</taxon>
        <taxon>Pseudomonadota</taxon>
        <taxon>Betaproteobacteria</taxon>
        <taxon>Burkholderiales</taxon>
        <taxon>Comamonadaceae</taxon>
        <taxon>Variovorax</taxon>
    </lineage>
</organism>
<evidence type="ECO:0000256" key="1">
    <source>
        <dbReference type="SAM" id="MobiDB-lite"/>
    </source>
</evidence>
<dbReference type="AlphaFoldDB" id="A0A3S0IY08"/>
<comment type="caution">
    <text evidence="4">The sequence shown here is derived from an EMBL/GenBank/DDBJ whole genome shotgun (WGS) entry which is preliminary data.</text>
</comment>
<feature type="region of interest" description="Disordered" evidence="1">
    <location>
        <begin position="47"/>
        <end position="79"/>
    </location>
</feature>
<dbReference type="RefSeq" id="WP_126472674.1">
    <property type="nucleotide sequence ID" value="NZ_RXOE01000007.1"/>
</dbReference>
<reference evidence="4 5" key="1">
    <citation type="submission" date="2018-12" db="EMBL/GenBank/DDBJ databases">
        <title>The genome of Variovorax gossypii DSM 100435.</title>
        <authorList>
            <person name="Gao J."/>
            <person name="Sun J."/>
        </authorList>
    </citation>
    <scope>NUCLEOTIDE SEQUENCE [LARGE SCALE GENOMIC DNA]</scope>
    <source>
        <strain evidence="4 5">DSM 100435</strain>
    </source>
</reference>
<dbReference type="Proteomes" id="UP000267418">
    <property type="component" value="Unassembled WGS sequence"/>
</dbReference>
<dbReference type="PANTHER" id="PTHR36509">
    <property type="entry name" value="BLL3101 PROTEIN"/>
    <property type="match status" value="1"/>
</dbReference>
<dbReference type="EMBL" id="RXOE01000007">
    <property type="protein sequence ID" value="RTQ32225.1"/>
    <property type="molecule type" value="Genomic_DNA"/>
</dbReference>
<dbReference type="InterPro" id="IPR037049">
    <property type="entry name" value="DUF1214_C_sf"/>
</dbReference>
<accession>A0A3S0IY08</accession>
<dbReference type="InterPro" id="IPR010679">
    <property type="entry name" value="DUF1254"/>
</dbReference>
<dbReference type="Gene3D" id="2.60.120.600">
    <property type="entry name" value="Domain of unknown function DUF1214, C-terminal domain"/>
    <property type="match status" value="1"/>
</dbReference>
<dbReference type="SUPFAM" id="SSF160935">
    <property type="entry name" value="VPA0735-like"/>
    <property type="match status" value="1"/>
</dbReference>
<dbReference type="Pfam" id="PF06863">
    <property type="entry name" value="DUF1254"/>
    <property type="match status" value="1"/>
</dbReference>
<evidence type="ECO:0000259" key="3">
    <source>
        <dbReference type="Pfam" id="PF06863"/>
    </source>
</evidence>
<proteinExistence type="predicted"/>
<dbReference type="InterPro" id="IPR037050">
    <property type="entry name" value="DUF1254_sf"/>
</dbReference>
<dbReference type="PANTHER" id="PTHR36509:SF2">
    <property type="entry name" value="BLL3101 PROTEIN"/>
    <property type="match status" value="1"/>
</dbReference>
<name>A0A3S0IY08_9BURK</name>
<evidence type="ECO:0000313" key="4">
    <source>
        <dbReference type="EMBL" id="RTQ32225.1"/>
    </source>
</evidence>
<feature type="domain" description="DUF1214" evidence="2">
    <location>
        <begin position="340"/>
        <end position="446"/>
    </location>
</feature>
<protein>
    <submittedName>
        <fullName evidence="4">DUF1254 domain-containing protein</fullName>
    </submittedName>
</protein>